<name>A0A2G9SI08_AQUCT</name>
<sequence>MSLATYATTTNTTTKQSSEPASLMSSLHPPSPAVQQGMQYAGYVNNQANFAPTPLSSSSDDEEDEEDDEEAGLL</sequence>
<evidence type="ECO:0000313" key="3">
    <source>
        <dbReference type="Proteomes" id="UP000228934"/>
    </source>
</evidence>
<organism evidence="2 3">
    <name type="scientific">Aquarana catesbeiana</name>
    <name type="common">American bullfrog</name>
    <name type="synonym">Rana catesbeiana</name>
    <dbReference type="NCBI Taxonomy" id="8400"/>
    <lineage>
        <taxon>Eukaryota</taxon>
        <taxon>Metazoa</taxon>
        <taxon>Chordata</taxon>
        <taxon>Craniata</taxon>
        <taxon>Vertebrata</taxon>
        <taxon>Euteleostomi</taxon>
        <taxon>Amphibia</taxon>
        <taxon>Batrachia</taxon>
        <taxon>Anura</taxon>
        <taxon>Neobatrachia</taxon>
        <taxon>Ranoidea</taxon>
        <taxon>Ranidae</taxon>
        <taxon>Aquarana</taxon>
    </lineage>
</organism>
<gene>
    <name evidence="2" type="ORF">AB205_0093970</name>
</gene>
<reference evidence="3" key="1">
    <citation type="journal article" date="2017" name="Nat. Commun.">
        <title>The North American bullfrog draft genome provides insight into hormonal regulation of long noncoding RNA.</title>
        <authorList>
            <person name="Hammond S.A."/>
            <person name="Warren R.L."/>
            <person name="Vandervalk B.P."/>
            <person name="Kucuk E."/>
            <person name="Khan H."/>
            <person name="Gibb E.A."/>
            <person name="Pandoh P."/>
            <person name="Kirk H."/>
            <person name="Zhao Y."/>
            <person name="Jones M."/>
            <person name="Mungall A.J."/>
            <person name="Coope R."/>
            <person name="Pleasance S."/>
            <person name="Moore R.A."/>
            <person name="Holt R.A."/>
            <person name="Round J.M."/>
            <person name="Ohora S."/>
            <person name="Walle B.V."/>
            <person name="Veldhoen N."/>
            <person name="Helbing C.C."/>
            <person name="Birol I."/>
        </authorList>
    </citation>
    <scope>NUCLEOTIDE SEQUENCE [LARGE SCALE GENOMIC DNA]</scope>
</reference>
<evidence type="ECO:0000256" key="1">
    <source>
        <dbReference type="SAM" id="MobiDB-lite"/>
    </source>
</evidence>
<feature type="compositionally biased region" description="Polar residues" evidence="1">
    <location>
        <begin position="15"/>
        <end position="25"/>
    </location>
</feature>
<dbReference type="AlphaFoldDB" id="A0A2G9SI08"/>
<feature type="compositionally biased region" description="Polar residues" evidence="1">
    <location>
        <begin position="33"/>
        <end position="50"/>
    </location>
</feature>
<accession>A0A2G9SI08</accession>
<feature type="compositionally biased region" description="Acidic residues" evidence="1">
    <location>
        <begin position="59"/>
        <end position="74"/>
    </location>
</feature>
<keyword evidence="3" id="KW-1185">Reference proteome</keyword>
<feature type="compositionally biased region" description="Low complexity" evidence="1">
    <location>
        <begin position="1"/>
        <end position="14"/>
    </location>
</feature>
<feature type="region of interest" description="Disordered" evidence="1">
    <location>
        <begin position="1"/>
        <end position="74"/>
    </location>
</feature>
<dbReference type="Proteomes" id="UP000228934">
    <property type="component" value="Unassembled WGS sequence"/>
</dbReference>
<evidence type="ECO:0000313" key="2">
    <source>
        <dbReference type="EMBL" id="PIO39704.1"/>
    </source>
</evidence>
<proteinExistence type="predicted"/>
<protein>
    <submittedName>
        <fullName evidence="2">Uncharacterized protein</fullName>
    </submittedName>
</protein>
<dbReference type="EMBL" id="KV924183">
    <property type="protein sequence ID" value="PIO39704.1"/>
    <property type="molecule type" value="Genomic_DNA"/>
</dbReference>